<dbReference type="InterPro" id="IPR016624">
    <property type="entry name" value="UCP014753"/>
</dbReference>
<dbReference type="PIRSF" id="PIRSF014753">
    <property type="entry name" value="UCP014753"/>
    <property type="match status" value="1"/>
</dbReference>
<name>A0ABW3K6K3_9BACT</name>
<organism evidence="2 3">
    <name type="scientific">Ohtaekwangia kribbensis</name>
    <dbReference type="NCBI Taxonomy" id="688913"/>
    <lineage>
        <taxon>Bacteria</taxon>
        <taxon>Pseudomonadati</taxon>
        <taxon>Bacteroidota</taxon>
        <taxon>Cytophagia</taxon>
        <taxon>Cytophagales</taxon>
        <taxon>Fulvivirgaceae</taxon>
        <taxon>Ohtaekwangia</taxon>
    </lineage>
</organism>
<accession>A0ABW3K6K3</accession>
<dbReference type="RefSeq" id="WP_377581710.1">
    <property type="nucleotide sequence ID" value="NZ_JBHTKA010000007.1"/>
</dbReference>
<comment type="caution">
    <text evidence="2">The sequence shown here is derived from an EMBL/GenBank/DDBJ whole genome shotgun (WGS) entry which is preliminary data.</text>
</comment>
<dbReference type="Proteomes" id="UP001597112">
    <property type="component" value="Unassembled WGS sequence"/>
</dbReference>
<dbReference type="InterPro" id="IPR049349">
    <property type="entry name" value="DUF2264_N"/>
</dbReference>
<reference evidence="3" key="1">
    <citation type="journal article" date="2019" name="Int. J. Syst. Evol. Microbiol.">
        <title>The Global Catalogue of Microorganisms (GCM) 10K type strain sequencing project: providing services to taxonomists for standard genome sequencing and annotation.</title>
        <authorList>
            <consortium name="The Broad Institute Genomics Platform"/>
            <consortium name="The Broad Institute Genome Sequencing Center for Infectious Disease"/>
            <person name="Wu L."/>
            <person name="Ma J."/>
        </authorList>
    </citation>
    <scope>NUCLEOTIDE SEQUENCE [LARGE SCALE GENOMIC DNA]</scope>
    <source>
        <strain evidence="3">CCUG 58938</strain>
    </source>
</reference>
<keyword evidence="3" id="KW-1185">Reference proteome</keyword>
<sequence>MIRRNFLKGFSLLGAGSTLAPLLSIKQPELYFKEVRTDREYWVNMVTRVAEPVLSALQQDRIKELMPVECVEGELSSRKEVTYLEALGRTLAGLAPWLELGADQTKEGQLRQKFIALSAKAIQHAVTPAAKSYMNFTQLRQPLVDAAFLAHALLRAPKQLWGNLDAATQQHLVTALRSTRVIKPYYSNWLLFSAMIEAALLKFTNDYDTVRIDYALKSHEEWYKGDGIYGDGPDFHFDYYNSYVIQPMLLDILKVLNEGKDDGKELSARVLKRAQRYAEIQERLISPEGTFPPVGRSLAYRCGAFQLLSQVALQKQLPAHIKPAQVRSALTAVIKKTLEAPGTFDTNGWLTIGLAGHQAEVGESYISTGSLYLCTVSFLPLGLPADDEFWNSPDADWTSKKAFAGMKFPIDKAI</sequence>
<evidence type="ECO:0000259" key="1">
    <source>
        <dbReference type="Pfam" id="PF10022"/>
    </source>
</evidence>
<feature type="domain" description="DUF2264" evidence="1">
    <location>
        <begin position="38"/>
        <end position="397"/>
    </location>
</feature>
<gene>
    <name evidence="2" type="ORF">ACFQ21_20020</name>
</gene>
<dbReference type="PANTHER" id="PTHR35339">
    <property type="entry name" value="LINALOOL DEHYDRATASE_ISOMERASE DOMAIN-CONTAINING PROTEIN"/>
    <property type="match status" value="1"/>
</dbReference>
<dbReference type="EMBL" id="JBHTKA010000007">
    <property type="protein sequence ID" value="MFD1001628.1"/>
    <property type="molecule type" value="Genomic_DNA"/>
</dbReference>
<evidence type="ECO:0000313" key="2">
    <source>
        <dbReference type="EMBL" id="MFD1001628.1"/>
    </source>
</evidence>
<proteinExistence type="predicted"/>
<dbReference type="Pfam" id="PF10022">
    <property type="entry name" value="DUF2264"/>
    <property type="match status" value="1"/>
</dbReference>
<evidence type="ECO:0000313" key="3">
    <source>
        <dbReference type="Proteomes" id="UP001597112"/>
    </source>
</evidence>
<protein>
    <submittedName>
        <fullName evidence="2">DUF2264 domain-containing protein</fullName>
    </submittedName>
</protein>
<dbReference type="PANTHER" id="PTHR35339:SF3">
    <property type="entry name" value="DUF2264 DOMAIN-CONTAINING PROTEIN"/>
    <property type="match status" value="1"/>
</dbReference>